<dbReference type="CDD" id="cd06060">
    <property type="entry name" value="misato"/>
    <property type="match status" value="1"/>
</dbReference>
<keyword evidence="11" id="KW-1185">Reference proteome</keyword>
<feature type="domain" description="DML1/Misato tubulin" evidence="9">
    <location>
        <begin position="162"/>
        <end position="345"/>
    </location>
</feature>
<comment type="function">
    <text evidence="7">Involved in the regulation of mitochondrial distribution and morphology. Required for mitochondrial fusion and mitochondrial network formation.</text>
</comment>
<comment type="similarity">
    <text evidence="3">Belongs to the misato family.</text>
</comment>
<dbReference type="Gene3D" id="3.40.50.1440">
    <property type="entry name" value="Tubulin/FtsZ, GTPase domain"/>
    <property type="match status" value="1"/>
</dbReference>
<name>A0ABP0GL59_CLALP</name>
<dbReference type="InterPro" id="IPR049942">
    <property type="entry name" value="DML1/Misato"/>
</dbReference>
<feature type="domain" description="Misato Segment II tubulin-like" evidence="8">
    <location>
        <begin position="4"/>
        <end position="117"/>
    </location>
</feature>
<gene>
    <name evidence="10" type="ORF">CVLEPA_LOCUS25748</name>
</gene>
<evidence type="ECO:0000256" key="2">
    <source>
        <dbReference type="ARBA" id="ARBA00004496"/>
    </source>
</evidence>
<evidence type="ECO:0000259" key="9">
    <source>
        <dbReference type="Pfam" id="PF14881"/>
    </source>
</evidence>
<comment type="caution">
    <text evidence="10">The sequence shown here is derived from an EMBL/GenBank/DDBJ whole genome shotgun (WGS) entry which is preliminary data.</text>
</comment>
<evidence type="ECO:0000256" key="4">
    <source>
        <dbReference type="ARBA" id="ARBA00017321"/>
    </source>
</evidence>
<dbReference type="SUPFAM" id="SSF52490">
    <property type="entry name" value="Tubulin nucleotide-binding domain-like"/>
    <property type="match status" value="1"/>
</dbReference>
<evidence type="ECO:0000256" key="6">
    <source>
        <dbReference type="ARBA" id="ARBA00023128"/>
    </source>
</evidence>
<keyword evidence="6" id="KW-0496">Mitochondrion</keyword>
<dbReference type="InterPro" id="IPR019605">
    <property type="entry name" value="Misato_II_tubulin-like"/>
</dbReference>
<dbReference type="Pfam" id="PF14881">
    <property type="entry name" value="Tubulin_3"/>
    <property type="match status" value="1"/>
</dbReference>
<dbReference type="Proteomes" id="UP001642483">
    <property type="component" value="Unassembled WGS sequence"/>
</dbReference>
<dbReference type="Pfam" id="PF10644">
    <property type="entry name" value="Misat_Tub_SegII"/>
    <property type="match status" value="1"/>
</dbReference>
<dbReference type="EMBL" id="CAWYQH010000130">
    <property type="protein sequence ID" value="CAK8692484.1"/>
    <property type="molecule type" value="Genomic_DNA"/>
</dbReference>
<dbReference type="PANTHER" id="PTHR13391">
    <property type="entry name" value="MITOCHONDRIAL DISTRIBUTION REGULATOR MISATO"/>
    <property type="match status" value="1"/>
</dbReference>
<evidence type="ECO:0000256" key="3">
    <source>
        <dbReference type="ARBA" id="ARBA00008507"/>
    </source>
</evidence>
<sequence>MPNEIITLQLGHYSNYVGAHWWNMQESSFKYDGETEISEINHDILFREGCNYRGETTFTPRLVLVDLNGSLGTLPVQGTLYDSPNYGKEEGHFMWDENVDMHQSTLVPRNQFLRDLHDEDELYEQRYSTGATNGNHDELKPCTSKSIQNGDCSPRLYDLDKEIQTWSDFKKVHYHPRSTLLIKKHYQNTDGDSFNSWTAGMNEAKSGVILGQVEEAVRSYAEECDCMQGFHILTDAYDGFGGLSSVVMEYIKDEFSGKSRACFPTFPVFSETCKAAKLRSRTMSSVLTMSSLLETSSFVCPLSLSQALFQGSAKGRSFPHLIYDASSQYHTSAIIAASLEAATCAYRQRSNAFSLLNLVENLTSGSRRLLEMQSALPLPYDVDQYSGFADMLCNYVDQNPWQPITPGTSLNSCQSQTTEQIFSQVVSLNGLPKWAVQPQSTSNASMQTELHKCVDSNSMLKLYMDGRFQSSNNIVNVISDPVMVTTSFPQIFSNKVGCDGMISTNKVTMNYSDPYTEHLLNGTESSKVSSRQDGAKNSSLDAEVIDSLSRKLRTSSCTAKRTPSISKRTESVPMLTNFSTSSRLCKLLGQCHKQGTVMMRWASRYQHSESGVEEELLEEAIEKFKTLEQDYA</sequence>
<evidence type="ECO:0000313" key="10">
    <source>
        <dbReference type="EMBL" id="CAK8692484.1"/>
    </source>
</evidence>
<dbReference type="InterPro" id="IPR029209">
    <property type="entry name" value="DML1/Misato_tubulin"/>
</dbReference>
<evidence type="ECO:0000256" key="5">
    <source>
        <dbReference type="ARBA" id="ARBA00022490"/>
    </source>
</evidence>
<proteinExistence type="inferred from homology"/>
<evidence type="ECO:0000259" key="8">
    <source>
        <dbReference type="Pfam" id="PF10644"/>
    </source>
</evidence>
<dbReference type="PANTHER" id="PTHR13391:SF0">
    <property type="entry name" value="PROTEIN MISATO HOMOLOG 1"/>
    <property type="match status" value="1"/>
</dbReference>
<organism evidence="10 11">
    <name type="scientific">Clavelina lepadiformis</name>
    <name type="common">Light-bulb sea squirt</name>
    <name type="synonym">Ascidia lepadiformis</name>
    <dbReference type="NCBI Taxonomy" id="159417"/>
    <lineage>
        <taxon>Eukaryota</taxon>
        <taxon>Metazoa</taxon>
        <taxon>Chordata</taxon>
        <taxon>Tunicata</taxon>
        <taxon>Ascidiacea</taxon>
        <taxon>Aplousobranchia</taxon>
        <taxon>Clavelinidae</taxon>
        <taxon>Clavelina</taxon>
    </lineage>
</organism>
<dbReference type="InterPro" id="IPR036525">
    <property type="entry name" value="Tubulin/FtsZ_GTPase_sf"/>
</dbReference>
<keyword evidence="5" id="KW-0963">Cytoplasm</keyword>
<protein>
    <recommendedName>
        <fullName evidence="4">Protein misato homolog 1</fullName>
    </recommendedName>
</protein>
<comment type="subcellular location">
    <subcellularLocation>
        <location evidence="2">Cytoplasm</location>
    </subcellularLocation>
    <subcellularLocation>
        <location evidence="1">Mitochondrion</location>
    </subcellularLocation>
</comment>
<evidence type="ECO:0000256" key="7">
    <source>
        <dbReference type="ARBA" id="ARBA00045225"/>
    </source>
</evidence>
<accession>A0ABP0GL59</accession>
<evidence type="ECO:0000256" key="1">
    <source>
        <dbReference type="ARBA" id="ARBA00004173"/>
    </source>
</evidence>
<reference evidence="10 11" key="1">
    <citation type="submission" date="2024-02" db="EMBL/GenBank/DDBJ databases">
        <authorList>
            <person name="Daric V."/>
            <person name="Darras S."/>
        </authorList>
    </citation>
    <scope>NUCLEOTIDE SEQUENCE [LARGE SCALE GENOMIC DNA]</scope>
</reference>
<evidence type="ECO:0000313" key="11">
    <source>
        <dbReference type="Proteomes" id="UP001642483"/>
    </source>
</evidence>